<name>A0A098GM82_ANAPH</name>
<sequence>MLVLVLVVTSWAWLMGISQPVFAY</sequence>
<reference evidence="1 2" key="1">
    <citation type="submission" date="2014-09" db="EMBL/GenBank/DDBJ databases">
        <authorList>
            <person name="Loux Valentin"/>
            <person name="Dugat Thibaut"/>
        </authorList>
    </citation>
    <scope>NUCLEOTIDE SEQUENCE [LARGE SCALE GENOMIC DNA]</scope>
    <source>
        <strain evidence="1 2">BOV-10_179</strain>
    </source>
</reference>
<dbReference type="AlphaFoldDB" id="A0A098GM82"/>
<accession>A0A098GM82</accession>
<dbReference type="EMBL" id="CCXQ01000104">
    <property type="protein sequence ID" value="CEH11157.1"/>
    <property type="molecule type" value="Genomic_DNA"/>
</dbReference>
<organism evidence="1 2">
    <name type="scientific">Anaplasma phagocytophilum</name>
    <name type="common">Ehrlichia phagocytophila</name>
    <dbReference type="NCBI Taxonomy" id="948"/>
    <lineage>
        <taxon>Bacteria</taxon>
        <taxon>Pseudomonadati</taxon>
        <taxon>Pseudomonadota</taxon>
        <taxon>Alphaproteobacteria</taxon>
        <taxon>Rickettsiales</taxon>
        <taxon>Anaplasmataceae</taxon>
        <taxon>Anaplasma</taxon>
        <taxon>phagocytophilum group</taxon>
    </lineage>
</organism>
<gene>
    <name evidence="1" type="primary">p44</name>
    <name evidence="1" type="ORF">ANAPHAGO_00582</name>
</gene>
<dbReference type="Proteomes" id="UP000055047">
    <property type="component" value="Unassembled WGS sequence"/>
</dbReference>
<evidence type="ECO:0000313" key="1">
    <source>
        <dbReference type="EMBL" id="CEH11157.1"/>
    </source>
</evidence>
<evidence type="ECO:0000313" key="2">
    <source>
        <dbReference type="Proteomes" id="UP000055047"/>
    </source>
</evidence>
<proteinExistence type="predicted"/>
<protein>
    <submittedName>
        <fullName evidence="1">p44 outermembrane protein, silent</fullName>
    </submittedName>
</protein>